<evidence type="ECO:0000256" key="7">
    <source>
        <dbReference type="ARBA" id="ARBA00023136"/>
    </source>
</evidence>
<dbReference type="EMBL" id="CP017634">
    <property type="protein sequence ID" value="ATW24584.1"/>
    <property type="molecule type" value="Genomic_DNA"/>
</dbReference>
<name>A0A3G1KQ43_FORW1</name>
<dbReference type="RefSeq" id="WP_148133785.1">
    <property type="nucleotide sequence ID" value="NZ_CP017634.1"/>
</dbReference>
<dbReference type="GO" id="GO:0009372">
    <property type="term" value="P:quorum sensing"/>
    <property type="evidence" value="ECO:0007669"/>
    <property type="project" value="UniProtKB-KW"/>
</dbReference>
<evidence type="ECO:0000256" key="8">
    <source>
        <dbReference type="SAM" id="Phobius"/>
    </source>
</evidence>
<dbReference type="InterPro" id="IPR006741">
    <property type="entry name" value="AgrB"/>
</dbReference>
<gene>
    <name evidence="9" type="ORF">DCMF_07110</name>
</gene>
<evidence type="ECO:0008006" key="11">
    <source>
        <dbReference type="Google" id="ProtNLM"/>
    </source>
</evidence>
<evidence type="ECO:0000256" key="4">
    <source>
        <dbReference type="ARBA" id="ARBA00022692"/>
    </source>
</evidence>
<dbReference type="KEGG" id="fwa:DCMF_07110"/>
<evidence type="ECO:0000256" key="3">
    <source>
        <dbReference type="ARBA" id="ARBA00022670"/>
    </source>
</evidence>
<keyword evidence="5" id="KW-0378">Hydrolase</keyword>
<dbReference type="SMART" id="SM00793">
    <property type="entry name" value="AgrB"/>
    <property type="match status" value="1"/>
</dbReference>
<feature type="transmembrane region" description="Helical" evidence="8">
    <location>
        <begin position="42"/>
        <end position="68"/>
    </location>
</feature>
<dbReference type="OrthoDB" id="2854767at2"/>
<dbReference type="Pfam" id="PF04647">
    <property type="entry name" value="AgrB"/>
    <property type="match status" value="1"/>
</dbReference>
<keyword evidence="6 8" id="KW-1133">Transmembrane helix</keyword>
<accession>A0A3G1KQ43</accession>
<dbReference type="AlphaFoldDB" id="A0A3G1KQ43"/>
<dbReference type="Proteomes" id="UP000323521">
    <property type="component" value="Chromosome"/>
</dbReference>
<feature type="transmembrane region" description="Helical" evidence="8">
    <location>
        <begin position="80"/>
        <end position="98"/>
    </location>
</feature>
<keyword evidence="3" id="KW-0645">Protease</keyword>
<dbReference type="GO" id="GO:0006508">
    <property type="term" value="P:proteolysis"/>
    <property type="evidence" value="ECO:0007669"/>
    <property type="project" value="UniProtKB-KW"/>
</dbReference>
<proteinExistence type="predicted"/>
<feature type="transmembrane region" description="Helical" evidence="8">
    <location>
        <begin position="110"/>
        <end position="129"/>
    </location>
</feature>
<keyword evidence="1" id="KW-1003">Cell membrane</keyword>
<keyword evidence="4 8" id="KW-0812">Transmembrane</keyword>
<evidence type="ECO:0000256" key="1">
    <source>
        <dbReference type="ARBA" id="ARBA00022475"/>
    </source>
</evidence>
<keyword evidence="10" id="KW-1185">Reference proteome</keyword>
<evidence type="ECO:0000313" key="9">
    <source>
        <dbReference type="EMBL" id="ATW24584.1"/>
    </source>
</evidence>
<protein>
    <recommendedName>
        <fullName evidence="11">Accessory regulator AgrB</fullName>
    </recommendedName>
</protein>
<dbReference type="GO" id="GO:0008233">
    <property type="term" value="F:peptidase activity"/>
    <property type="evidence" value="ECO:0007669"/>
    <property type="project" value="UniProtKB-KW"/>
</dbReference>
<keyword evidence="2" id="KW-0673">Quorum sensing</keyword>
<dbReference type="GO" id="GO:0016020">
    <property type="term" value="C:membrane"/>
    <property type="evidence" value="ECO:0007669"/>
    <property type="project" value="InterPro"/>
</dbReference>
<evidence type="ECO:0000313" key="10">
    <source>
        <dbReference type="Proteomes" id="UP000323521"/>
    </source>
</evidence>
<evidence type="ECO:0000256" key="2">
    <source>
        <dbReference type="ARBA" id="ARBA00022654"/>
    </source>
</evidence>
<sequence length="190" mass="20188">MSYLKLSSTSAKFISKQARLDEEQEQVIAYAIEGLLLSVTGFASIVFVGALFGAALPALIAGLSGGVLRKFSGGAHASSPLRCIIFGALGYGSLAVIAKYLSKVMVVNNGYLLLALIICLLIVVIYAPVDCAAKRIKSPVLRKRLKLGAVCFVLLMMCLVVTVDAVLIKVSITLGILYQTATLFPFLNKT</sequence>
<organism evidence="9 10">
    <name type="scientific">Formimonas warabiya</name>
    <dbReference type="NCBI Taxonomy" id="1761012"/>
    <lineage>
        <taxon>Bacteria</taxon>
        <taxon>Bacillati</taxon>
        <taxon>Bacillota</taxon>
        <taxon>Clostridia</taxon>
        <taxon>Eubacteriales</taxon>
        <taxon>Peptococcaceae</taxon>
        <taxon>Candidatus Formimonas</taxon>
    </lineage>
</organism>
<reference evidence="9 10" key="1">
    <citation type="submission" date="2016-10" db="EMBL/GenBank/DDBJ databases">
        <title>Complete Genome Sequence of Peptococcaceae strain DCMF.</title>
        <authorList>
            <person name="Edwards R.J."/>
            <person name="Holland S.I."/>
            <person name="Deshpande N.P."/>
            <person name="Wong Y.K."/>
            <person name="Ertan H."/>
            <person name="Manefield M."/>
            <person name="Russell T.L."/>
            <person name="Lee M.J."/>
        </authorList>
    </citation>
    <scope>NUCLEOTIDE SEQUENCE [LARGE SCALE GENOMIC DNA]</scope>
    <source>
        <strain evidence="9 10">DCMF</strain>
    </source>
</reference>
<evidence type="ECO:0000256" key="5">
    <source>
        <dbReference type="ARBA" id="ARBA00022801"/>
    </source>
</evidence>
<evidence type="ECO:0000256" key="6">
    <source>
        <dbReference type="ARBA" id="ARBA00022989"/>
    </source>
</evidence>
<feature type="transmembrane region" description="Helical" evidence="8">
    <location>
        <begin position="150"/>
        <end position="178"/>
    </location>
</feature>
<keyword evidence="7 8" id="KW-0472">Membrane</keyword>